<gene>
    <name evidence="1" type="ORF">F2P81_023760</name>
</gene>
<protein>
    <submittedName>
        <fullName evidence="1">Uncharacterized protein</fullName>
    </submittedName>
</protein>
<dbReference type="AlphaFoldDB" id="A0A6A4RUT2"/>
<proteinExistence type="predicted"/>
<accession>A0A6A4RUT2</accession>
<organism evidence="1 2">
    <name type="scientific">Scophthalmus maximus</name>
    <name type="common">Turbot</name>
    <name type="synonym">Psetta maxima</name>
    <dbReference type="NCBI Taxonomy" id="52904"/>
    <lineage>
        <taxon>Eukaryota</taxon>
        <taxon>Metazoa</taxon>
        <taxon>Chordata</taxon>
        <taxon>Craniata</taxon>
        <taxon>Vertebrata</taxon>
        <taxon>Euteleostomi</taxon>
        <taxon>Actinopterygii</taxon>
        <taxon>Neopterygii</taxon>
        <taxon>Teleostei</taxon>
        <taxon>Neoteleostei</taxon>
        <taxon>Acanthomorphata</taxon>
        <taxon>Carangaria</taxon>
        <taxon>Pleuronectiformes</taxon>
        <taxon>Pleuronectoidei</taxon>
        <taxon>Scophthalmidae</taxon>
        <taxon>Scophthalmus</taxon>
    </lineage>
</organism>
<evidence type="ECO:0000313" key="2">
    <source>
        <dbReference type="Proteomes" id="UP000438429"/>
    </source>
</evidence>
<dbReference type="Proteomes" id="UP000438429">
    <property type="component" value="Unassembled WGS sequence"/>
</dbReference>
<dbReference type="EMBL" id="VEVO01000022">
    <property type="protein sequence ID" value="KAF0023130.1"/>
    <property type="molecule type" value="Genomic_DNA"/>
</dbReference>
<sequence>MLATAEAKALISGRAEGSRTSLTGLPFGPAPLPNFTETPLPLPFLLPCDSAARPSSNNALDNYKKRHNTTQQAGQGHCECFIGHEDMGNMKNASQFGIKDYDNPTSILSSMQIEQEIKHESFNTPR</sequence>
<comment type="caution">
    <text evidence="1">The sequence shown here is derived from an EMBL/GenBank/DDBJ whole genome shotgun (WGS) entry which is preliminary data.</text>
</comment>
<name>A0A6A4RUT2_SCOMX</name>
<evidence type="ECO:0000313" key="1">
    <source>
        <dbReference type="EMBL" id="KAF0023130.1"/>
    </source>
</evidence>
<reference evidence="1 2" key="1">
    <citation type="submission" date="2019-06" db="EMBL/GenBank/DDBJ databases">
        <title>Draft genomes of female and male turbot (Scophthalmus maximus).</title>
        <authorList>
            <person name="Xu H."/>
            <person name="Xu X.-W."/>
            <person name="Shao C."/>
            <person name="Chen S."/>
        </authorList>
    </citation>
    <scope>NUCLEOTIDE SEQUENCE [LARGE SCALE GENOMIC DNA]</scope>
    <source>
        <strain evidence="1">Ysfricsl-2016a</strain>
        <tissue evidence="1">Blood</tissue>
    </source>
</reference>